<dbReference type="AlphaFoldDB" id="A0A5E8B4A2"/>
<evidence type="ECO:0000256" key="1">
    <source>
        <dbReference type="SAM" id="SignalP"/>
    </source>
</evidence>
<dbReference type="EMBL" id="CABVLU010000001">
    <property type="protein sequence ID" value="VVT44155.1"/>
    <property type="molecule type" value="Genomic_DNA"/>
</dbReference>
<keyword evidence="1" id="KW-0732">Signal</keyword>
<dbReference type="Proteomes" id="UP000398389">
    <property type="component" value="Unassembled WGS sequence"/>
</dbReference>
<evidence type="ECO:0000313" key="3">
    <source>
        <dbReference type="Proteomes" id="UP000398389"/>
    </source>
</evidence>
<feature type="signal peptide" evidence="1">
    <location>
        <begin position="1"/>
        <end position="17"/>
    </location>
</feature>
<reference evidence="2 3" key="1">
    <citation type="submission" date="2019-09" db="EMBL/GenBank/DDBJ databases">
        <authorList>
            <person name="Brejova B."/>
        </authorList>
    </citation>
    <scope>NUCLEOTIDE SEQUENCE [LARGE SCALE GENOMIC DNA]</scope>
</reference>
<keyword evidence="3" id="KW-1185">Reference proteome</keyword>
<sequence length="228" mass="21830">MIASQALLSLFVALAAAAPEALPSPYAAALAAAAAGAAPQDGASYSCHSYCGNAILQGRECGTDDTDCLCSSDSEFMKLIPDCLDCGSTLWSSYGKYLVPYLEACNLQTTPNPLPASSTTEGTGGNATVAGTVTATGYNTTATSHAITSTGSAATSASATATGSSLSRSVSADASDSIVSGSASHTAGVSGSSAAASGSASSSVAAGDASTLGISGVLAAVVAAAAFL</sequence>
<organism evidence="2 3">
    <name type="scientific">Magnusiomyces paraingens</name>
    <dbReference type="NCBI Taxonomy" id="2606893"/>
    <lineage>
        <taxon>Eukaryota</taxon>
        <taxon>Fungi</taxon>
        <taxon>Dikarya</taxon>
        <taxon>Ascomycota</taxon>
        <taxon>Saccharomycotina</taxon>
        <taxon>Dipodascomycetes</taxon>
        <taxon>Dipodascales</taxon>
        <taxon>Dipodascaceae</taxon>
        <taxon>Magnusiomyces</taxon>
    </lineage>
</organism>
<evidence type="ECO:0000313" key="2">
    <source>
        <dbReference type="EMBL" id="VVT44155.1"/>
    </source>
</evidence>
<gene>
    <name evidence="2" type="ORF">SAPINGB_P000322</name>
</gene>
<protein>
    <recommendedName>
        <fullName evidence="4">Extracellular membrane protein CFEM domain-containing protein</fullName>
    </recommendedName>
</protein>
<proteinExistence type="predicted"/>
<dbReference type="OrthoDB" id="4092496at2759"/>
<name>A0A5E8B4A2_9ASCO</name>
<dbReference type="RefSeq" id="XP_031850937.1">
    <property type="nucleotide sequence ID" value="XM_031995046.1"/>
</dbReference>
<feature type="chain" id="PRO_5023053781" description="Extracellular membrane protein CFEM domain-containing protein" evidence="1">
    <location>
        <begin position="18"/>
        <end position="228"/>
    </location>
</feature>
<accession>A0A5E8B4A2</accession>
<evidence type="ECO:0008006" key="4">
    <source>
        <dbReference type="Google" id="ProtNLM"/>
    </source>
</evidence>
<dbReference type="GeneID" id="43579146"/>